<dbReference type="EMBL" id="JAQQWL010000006">
    <property type="protein sequence ID" value="KAK8069423.1"/>
    <property type="molecule type" value="Genomic_DNA"/>
</dbReference>
<keyword evidence="2" id="KW-1185">Reference proteome</keyword>
<gene>
    <name evidence="1" type="ORF">PG994_006039</name>
</gene>
<dbReference type="Proteomes" id="UP001480595">
    <property type="component" value="Unassembled WGS sequence"/>
</dbReference>
<organism evidence="1 2">
    <name type="scientific">Apiospora phragmitis</name>
    <dbReference type="NCBI Taxonomy" id="2905665"/>
    <lineage>
        <taxon>Eukaryota</taxon>
        <taxon>Fungi</taxon>
        <taxon>Dikarya</taxon>
        <taxon>Ascomycota</taxon>
        <taxon>Pezizomycotina</taxon>
        <taxon>Sordariomycetes</taxon>
        <taxon>Xylariomycetidae</taxon>
        <taxon>Amphisphaeriales</taxon>
        <taxon>Apiosporaceae</taxon>
        <taxon>Apiospora</taxon>
    </lineage>
</organism>
<dbReference type="RefSeq" id="XP_066716717.1">
    <property type="nucleotide sequence ID" value="XM_066857448.1"/>
</dbReference>
<sequence length="102" mass="10713">MTGNAAYVASKHGVIGLLRASQQKATALGMRVNAIAPFITPTQITSGFDEASMLESGLEINTPDHVGIAIAQAAVDEARRGTACLVSLDPLKYTVCDTPKKR</sequence>
<dbReference type="Pfam" id="PF13561">
    <property type="entry name" value="adh_short_C2"/>
    <property type="match status" value="1"/>
</dbReference>
<dbReference type="InterPro" id="IPR002347">
    <property type="entry name" value="SDR_fam"/>
</dbReference>
<proteinExistence type="predicted"/>
<dbReference type="InterPro" id="IPR036291">
    <property type="entry name" value="NAD(P)-bd_dom_sf"/>
</dbReference>
<evidence type="ECO:0000313" key="2">
    <source>
        <dbReference type="Proteomes" id="UP001480595"/>
    </source>
</evidence>
<reference evidence="1 2" key="1">
    <citation type="submission" date="2023-01" db="EMBL/GenBank/DDBJ databases">
        <title>Analysis of 21 Apiospora genomes using comparative genomics revels a genus with tremendous synthesis potential of carbohydrate active enzymes and secondary metabolites.</title>
        <authorList>
            <person name="Sorensen T."/>
        </authorList>
    </citation>
    <scope>NUCLEOTIDE SEQUENCE [LARGE SCALE GENOMIC DNA]</scope>
    <source>
        <strain evidence="1 2">CBS 135458</strain>
    </source>
</reference>
<accession>A0ABR1VHP6</accession>
<protein>
    <submittedName>
        <fullName evidence="1">Short chain dehydrogenase/reductase</fullName>
    </submittedName>
</protein>
<evidence type="ECO:0000313" key="1">
    <source>
        <dbReference type="EMBL" id="KAK8069423.1"/>
    </source>
</evidence>
<dbReference type="Gene3D" id="3.40.50.720">
    <property type="entry name" value="NAD(P)-binding Rossmann-like Domain"/>
    <property type="match status" value="1"/>
</dbReference>
<dbReference type="SUPFAM" id="SSF51735">
    <property type="entry name" value="NAD(P)-binding Rossmann-fold domains"/>
    <property type="match status" value="1"/>
</dbReference>
<dbReference type="GeneID" id="92090511"/>
<name>A0ABR1VHP6_9PEZI</name>
<dbReference type="PRINTS" id="PR00081">
    <property type="entry name" value="GDHRDH"/>
</dbReference>
<comment type="caution">
    <text evidence="1">The sequence shown here is derived from an EMBL/GenBank/DDBJ whole genome shotgun (WGS) entry which is preliminary data.</text>
</comment>